<dbReference type="InterPro" id="IPR054827">
    <property type="entry name" value="thermosome_alpha"/>
</dbReference>
<gene>
    <name evidence="11" type="ORF">OT_ostta15g00250</name>
</gene>
<comment type="caution">
    <text evidence="11">The sequence shown here is derived from an EMBL/GenBank/DDBJ whole genome shotgun (WGS) entry which is preliminary data.</text>
</comment>
<comment type="subunit">
    <text evidence="9">Heterooligomeric complex that forms two stacked rings.</text>
</comment>
<dbReference type="InterPro" id="IPR012720">
    <property type="entry name" value="Chap_CCT_eta"/>
</dbReference>
<dbReference type="InterPro" id="IPR027413">
    <property type="entry name" value="GROEL-like_equatorial_sf"/>
</dbReference>
<dbReference type="SUPFAM" id="SSF48592">
    <property type="entry name" value="GroEL equatorial domain-like"/>
    <property type="match status" value="1"/>
</dbReference>
<keyword evidence="3 9" id="KW-0963">Cytoplasm</keyword>
<dbReference type="CDD" id="cd03340">
    <property type="entry name" value="TCP1_eta"/>
    <property type="match status" value="1"/>
</dbReference>
<keyword evidence="4 8" id="KW-0547">Nucleotide-binding</keyword>
<dbReference type="InterPro" id="IPR027410">
    <property type="entry name" value="TCP-1-like_intermed_sf"/>
</dbReference>
<dbReference type="InterPro" id="IPR053374">
    <property type="entry name" value="TCP-1_chaperonin"/>
</dbReference>
<sequence length="574" mass="62007">MSAPMVRMPDGRLMQPQIVLLREGTDSSQGRGQCVSNINACCAVADTVRTTLGPRGLDKLVRDKRGNTTISNDGATIMKLLEIVHPAAKTLVDIARAQDSEVGDGTTTVVIIAGELLKEAKAFVEEGVHPMNIIKSFREACDLATERVKALSTSIEGTSAEEKDELLKKCAMTTLSSKLVGGEKEFFADMCVRAVRSLDQDLLDPRMIGVKKVMGGGMTDSFLVDGVAFKKTFAYAGFEQMTKKFAQPKILALNMELELKSEKDNAEVRLSDPTKYQEIVDAEWNIIYEKLDKCVASGANIILSRLAIGDLATQYFADRGLFCAGRVDAEDLQRVTRATGAPVQTTVNNITTAQLGTCEMFEEIQVGNERYNIFRGCPQAKTCTLVLRGGAEQFIEEAARSLNDAIEIVRRAVKNATVVPGGGAIDMEVSKYLRKHARGVAGKSQLFIDAFAKALEIIPRQLCDNSGHDATDILNKLRAKHAGDDGANFGVDVNEGGICDTYERFIWEPSMVKINALNAATEATCMILSIDETVRNPRSEGAEEGMGGGGRGMPMGGRGMGGRGMGGRGRGRGR</sequence>
<keyword evidence="5 8" id="KW-0067">ATP-binding</keyword>
<dbReference type="OrthoDB" id="10248520at2759"/>
<proteinExistence type="inferred from homology"/>
<evidence type="ECO:0000256" key="6">
    <source>
        <dbReference type="ARBA" id="ARBA00023186"/>
    </source>
</evidence>
<evidence type="ECO:0000256" key="7">
    <source>
        <dbReference type="ARBA" id="ARBA00024677"/>
    </source>
</evidence>
<dbReference type="FunFam" id="3.50.7.10:FF:000006">
    <property type="entry name" value="T-complex protein 1 subunit eta"/>
    <property type="match status" value="1"/>
</dbReference>
<dbReference type="AlphaFoldDB" id="A0A096P9R0"/>
<dbReference type="EMBL" id="CAID01000015">
    <property type="protein sequence ID" value="CEG01664.1"/>
    <property type="molecule type" value="Genomic_DNA"/>
</dbReference>
<dbReference type="GO" id="GO:0140662">
    <property type="term" value="F:ATP-dependent protein folding chaperone"/>
    <property type="evidence" value="ECO:0007669"/>
    <property type="project" value="InterPro"/>
</dbReference>
<dbReference type="PANTHER" id="PTHR11353">
    <property type="entry name" value="CHAPERONIN"/>
    <property type="match status" value="1"/>
</dbReference>
<feature type="compositionally biased region" description="Gly residues" evidence="10">
    <location>
        <begin position="544"/>
        <end position="568"/>
    </location>
</feature>
<evidence type="ECO:0000313" key="11">
    <source>
        <dbReference type="EMBL" id="CEG01664.1"/>
    </source>
</evidence>
<comment type="similarity">
    <text evidence="2 8">Belongs to the TCP-1 chaperonin family.</text>
</comment>
<reference evidence="12" key="1">
    <citation type="journal article" date="2006" name="Proc. Natl. Acad. Sci. U.S.A.">
        <title>Genome analysis of the smallest free-living eukaryote Ostreococcus tauri unveils many unique features.</title>
        <authorList>
            <person name="Derelle E."/>
            <person name="Ferraz C."/>
            <person name="Rombauts S."/>
            <person name="Rouze P."/>
            <person name="Worden A.Z."/>
            <person name="Robbens S."/>
            <person name="Partensky F."/>
            <person name="Degroeve S."/>
            <person name="Echeynie S."/>
            <person name="Cooke R."/>
            <person name="Saeys Y."/>
            <person name="Wuyts J."/>
            <person name="Jabbari K."/>
            <person name="Bowler C."/>
            <person name="Panaud O."/>
            <person name="Piegu B."/>
            <person name="Ball S.G."/>
            <person name="Ral J.-P."/>
            <person name="Bouget F.-Y."/>
            <person name="Piganeau G."/>
            <person name="De Baets B."/>
            <person name="Picard A."/>
            <person name="Delseny M."/>
            <person name="Demaille J."/>
            <person name="Van de Peer Y."/>
            <person name="Moreau H."/>
        </authorList>
    </citation>
    <scope>NUCLEOTIDE SEQUENCE [LARGE SCALE GENOMIC DNA]</scope>
    <source>
        <strain evidence="12">OTTH 0595 / CCAP 157/2 / RCC745</strain>
    </source>
</reference>
<dbReference type="InterPro" id="IPR027409">
    <property type="entry name" value="GroEL-like_apical_dom_sf"/>
</dbReference>
<comment type="function">
    <text evidence="7 9">Molecular chaperone; assists the folding of proteins upon ATP hydrolysis. Known to play a role, in vitro, in the folding of actin and tubulin.</text>
</comment>
<dbReference type="GeneID" id="9830912"/>
<evidence type="ECO:0000256" key="5">
    <source>
        <dbReference type="ARBA" id="ARBA00022840"/>
    </source>
</evidence>
<dbReference type="FunFam" id="1.10.560.10:FF:000017">
    <property type="entry name" value="T-complex protein 1 subunit eta"/>
    <property type="match status" value="1"/>
</dbReference>
<evidence type="ECO:0000313" key="12">
    <source>
        <dbReference type="Proteomes" id="UP000009170"/>
    </source>
</evidence>
<dbReference type="RefSeq" id="XP_022841088.1">
    <property type="nucleotide sequence ID" value="XM_022985624.1"/>
</dbReference>
<dbReference type="PRINTS" id="PR00304">
    <property type="entry name" value="TCOMPLEXTCP1"/>
</dbReference>
<comment type="subcellular location">
    <subcellularLocation>
        <location evidence="1 9">Cytoplasm</location>
    </subcellularLocation>
</comment>
<name>A0A096P9R0_OSTTA</name>
<dbReference type="GO" id="GO:0051082">
    <property type="term" value="F:unfolded protein binding"/>
    <property type="evidence" value="ECO:0007669"/>
    <property type="project" value="InterPro"/>
</dbReference>
<dbReference type="PROSITE" id="PS00751">
    <property type="entry name" value="TCP1_2"/>
    <property type="match status" value="1"/>
</dbReference>
<dbReference type="NCBIfam" id="TIGR02345">
    <property type="entry name" value="chap_CCT_eta"/>
    <property type="match status" value="1"/>
</dbReference>
<dbReference type="GO" id="GO:0005524">
    <property type="term" value="F:ATP binding"/>
    <property type="evidence" value="ECO:0007669"/>
    <property type="project" value="UniProtKB-KW"/>
</dbReference>
<keyword evidence="12" id="KW-1185">Reference proteome</keyword>
<evidence type="ECO:0000256" key="4">
    <source>
        <dbReference type="ARBA" id="ARBA00022741"/>
    </source>
</evidence>
<organism evidence="11 12">
    <name type="scientific">Ostreococcus tauri</name>
    <name type="common">Marine green alga</name>
    <dbReference type="NCBI Taxonomy" id="70448"/>
    <lineage>
        <taxon>Eukaryota</taxon>
        <taxon>Viridiplantae</taxon>
        <taxon>Chlorophyta</taxon>
        <taxon>Mamiellophyceae</taxon>
        <taxon>Mamiellales</taxon>
        <taxon>Bathycoccaceae</taxon>
        <taxon>Ostreococcus</taxon>
    </lineage>
</organism>
<feature type="region of interest" description="Disordered" evidence="10">
    <location>
        <begin position="536"/>
        <end position="574"/>
    </location>
</feature>
<evidence type="ECO:0000256" key="2">
    <source>
        <dbReference type="ARBA" id="ARBA00008020"/>
    </source>
</evidence>
<evidence type="ECO:0000256" key="8">
    <source>
        <dbReference type="RuleBase" id="RU004187"/>
    </source>
</evidence>
<evidence type="ECO:0000256" key="3">
    <source>
        <dbReference type="ARBA" id="ARBA00022490"/>
    </source>
</evidence>
<dbReference type="STRING" id="70448.A0A096P9R0"/>
<dbReference type="Proteomes" id="UP000009170">
    <property type="component" value="Unassembled WGS sequence"/>
</dbReference>
<reference evidence="11 12" key="2">
    <citation type="journal article" date="2014" name="BMC Genomics">
        <title>An improved genome of the model marine alga Ostreococcus tauri unfolds by assessing Illumina de novo assemblies.</title>
        <authorList>
            <person name="Blanc-Mathieu R."/>
            <person name="Verhelst B."/>
            <person name="Derelle E."/>
            <person name="Rombauts S."/>
            <person name="Bouget F.Y."/>
            <person name="Carre I."/>
            <person name="Chateau A."/>
            <person name="Eyre-Walker A."/>
            <person name="Grimsley N."/>
            <person name="Moreau H."/>
            <person name="Piegu B."/>
            <person name="Rivals E."/>
            <person name="Schackwitz W."/>
            <person name="Van de Peer Y."/>
            <person name="Piganeau G."/>
        </authorList>
    </citation>
    <scope>NUCLEOTIDE SEQUENCE [LARGE SCALE GENOMIC DNA]</scope>
    <source>
        <strain evidence="12">OTTH 0595 / CCAP 157/2 / RCC745</strain>
    </source>
</reference>
<protein>
    <recommendedName>
        <fullName evidence="9">T-complex protein 1 subunit eta</fullName>
        <shortName evidence="9">TCP-1-eta</shortName>
    </recommendedName>
    <alternativeName>
        <fullName evidence="9">CCT-eta</fullName>
    </alternativeName>
</protein>
<dbReference type="SUPFAM" id="SSF52029">
    <property type="entry name" value="GroEL apical domain-like"/>
    <property type="match status" value="1"/>
</dbReference>
<keyword evidence="6 8" id="KW-0143">Chaperone</keyword>
<dbReference type="GO" id="GO:0016887">
    <property type="term" value="F:ATP hydrolysis activity"/>
    <property type="evidence" value="ECO:0007669"/>
    <property type="project" value="InterPro"/>
</dbReference>
<dbReference type="Pfam" id="PF00118">
    <property type="entry name" value="Cpn60_TCP1"/>
    <property type="match status" value="1"/>
</dbReference>
<dbReference type="SUPFAM" id="SSF54849">
    <property type="entry name" value="GroEL-intermediate domain like"/>
    <property type="match status" value="1"/>
</dbReference>
<evidence type="ECO:0000256" key="9">
    <source>
        <dbReference type="RuleBase" id="RU365042"/>
    </source>
</evidence>
<dbReference type="Gene3D" id="3.50.7.10">
    <property type="entry name" value="GroEL"/>
    <property type="match status" value="1"/>
</dbReference>
<dbReference type="FunCoup" id="A0A096P9R0">
    <property type="interactions" value="2042"/>
</dbReference>
<dbReference type="NCBIfam" id="NF041083">
    <property type="entry name" value="thermosome_beta"/>
    <property type="match status" value="1"/>
</dbReference>
<dbReference type="PROSITE" id="PS00995">
    <property type="entry name" value="TCP1_3"/>
    <property type="match status" value="1"/>
</dbReference>
<accession>A0A096P9R0</accession>
<evidence type="ECO:0000256" key="10">
    <source>
        <dbReference type="SAM" id="MobiDB-lite"/>
    </source>
</evidence>
<evidence type="ECO:0000256" key="1">
    <source>
        <dbReference type="ARBA" id="ARBA00004496"/>
    </source>
</evidence>
<dbReference type="NCBIfam" id="NF041082">
    <property type="entry name" value="thermosome_alpha"/>
    <property type="match status" value="1"/>
</dbReference>
<dbReference type="GO" id="GO:0005832">
    <property type="term" value="C:chaperonin-containing T-complex"/>
    <property type="evidence" value="ECO:0007669"/>
    <property type="project" value="UniProtKB-ARBA"/>
</dbReference>
<dbReference type="InterPro" id="IPR002423">
    <property type="entry name" value="Cpn60/GroEL/TCP-1"/>
</dbReference>
<dbReference type="InterPro" id="IPR017998">
    <property type="entry name" value="Chaperone_TCP-1"/>
</dbReference>
<dbReference type="Gene3D" id="3.30.260.10">
    <property type="entry name" value="TCP-1-like chaperonin intermediate domain"/>
    <property type="match status" value="1"/>
</dbReference>
<dbReference type="InterPro" id="IPR002194">
    <property type="entry name" value="Chaperonin_TCP-1_CS"/>
</dbReference>
<dbReference type="PROSITE" id="PS00750">
    <property type="entry name" value="TCP1_1"/>
    <property type="match status" value="1"/>
</dbReference>
<dbReference type="Gene3D" id="1.10.560.10">
    <property type="entry name" value="GroEL-like equatorial domain"/>
    <property type="match status" value="1"/>
</dbReference>
<dbReference type="KEGG" id="ota:OT_ostta15g00250"/>
<dbReference type="InParanoid" id="A0A096P9R0"/>
<dbReference type="FunFam" id="3.30.260.10:FF:000022">
    <property type="entry name" value="T-complex protein 1 subunit eta"/>
    <property type="match status" value="1"/>
</dbReference>